<protein>
    <submittedName>
        <fullName evidence="1">Uncharacterized protein</fullName>
    </submittedName>
</protein>
<gene>
    <name evidence="1" type="ORF">ABDJ85_01140</name>
</gene>
<proteinExistence type="predicted"/>
<dbReference type="RefSeq" id="WP_347702889.1">
    <property type="nucleotide sequence ID" value="NZ_JBDPZD010000001.1"/>
</dbReference>
<reference evidence="1 2" key="1">
    <citation type="submission" date="2024-05" db="EMBL/GenBank/DDBJ databases">
        <title>Roseateles sp. DJS-2-20 16S ribosomal RNA gene Genome sequencing and assembly.</title>
        <authorList>
            <person name="Woo H."/>
        </authorList>
    </citation>
    <scope>NUCLEOTIDE SEQUENCE [LARGE SCALE GENOMIC DNA]</scope>
    <source>
        <strain evidence="1 2">DJS-2-20</strain>
    </source>
</reference>
<name>A0ABV0FVW1_9BURK</name>
<organism evidence="1 2">
    <name type="scientific">Roseateles paludis</name>
    <dbReference type="NCBI Taxonomy" id="3145238"/>
    <lineage>
        <taxon>Bacteria</taxon>
        <taxon>Pseudomonadati</taxon>
        <taxon>Pseudomonadota</taxon>
        <taxon>Betaproteobacteria</taxon>
        <taxon>Burkholderiales</taxon>
        <taxon>Sphaerotilaceae</taxon>
        <taxon>Roseateles</taxon>
    </lineage>
</organism>
<evidence type="ECO:0000313" key="1">
    <source>
        <dbReference type="EMBL" id="MEO3690053.1"/>
    </source>
</evidence>
<keyword evidence="2" id="KW-1185">Reference proteome</keyword>
<accession>A0ABV0FVW1</accession>
<comment type="caution">
    <text evidence="1">The sequence shown here is derived from an EMBL/GenBank/DDBJ whole genome shotgun (WGS) entry which is preliminary data.</text>
</comment>
<sequence>MSLEAQATFGATTAAPAAEAFDSAGSANVWAGITVFSEQAAMTRQTRSGPESEGIGKLGANYVVARL</sequence>
<dbReference type="EMBL" id="JBDPZD010000001">
    <property type="protein sequence ID" value="MEO3690053.1"/>
    <property type="molecule type" value="Genomic_DNA"/>
</dbReference>
<evidence type="ECO:0000313" key="2">
    <source>
        <dbReference type="Proteomes" id="UP001495147"/>
    </source>
</evidence>
<dbReference type="Proteomes" id="UP001495147">
    <property type="component" value="Unassembled WGS sequence"/>
</dbReference>